<feature type="coiled-coil region" evidence="1">
    <location>
        <begin position="440"/>
        <end position="474"/>
    </location>
</feature>
<name>A0ABN9QJH2_9DINO</name>
<reference evidence="3" key="1">
    <citation type="submission" date="2023-10" db="EMBL/GenBank/DDBJ databases">
        <authorList>
            <person name="Chen Y."/>
            <person name="Shah S."/>
            <person name="Dougan E. K."/>
            <person name="Thang M."/>
            <person name="Chan C."/>
        </authorList>
    </citation>
    <scope>NUCLEOTIDE SEQUENCE [LARGE SCALE GENOMIC DNA]</scope>
</reference>
<feature type="compositionally biased region" description="Basic and acidic residues" evidence="2">
    <location>
        <begin position="260"/>
        <end position="270"/>
    </location>
</feature>
<evidence type="ECO:0000256" key="2">
    <source>
        <dbReference type="SAM" id="MobiDB-lite"/>
    </source>
</evidence>
<gene>
    <name evidence="3" type="ORF">PCOR1329_LOCUS11874</name>
</gene>
<proteinExistence type="predicted"/>
<accession>A0ABN9QJH2</accession>
<dbReference type="Proteomes" id="UP001189429">
    <property type="component" value="Unassembled WGS sequence"/>
</dbReference>
<protein>
    <submittedName>
        <fullName evidence="3">Uncharacterized protein</fullName>
    </submittedName>
</protein>
<keyword evidence="1" id="KW-0175">Coiled coil</keyword>
<evidence type="ECO:0000256" key="1">
    <source>
        <dbReference type="SAM" id="Coils"/>
    </source>
</evidence>
<organism evidence="3 4">
    <name type="scientific">Prorocentrum cordatum</name>
    <dbReference type="NCBI Taxonomy" id="2364126"/>
    <lineage>
        <taxon>Eukaryota</taxon>
        <taxon>Sar</taxon>
        <taxon>Alveolata</taxon>
        <taxon>Dinophyceae</taxon>
        <taxon>Prorocentrales</taxon>
        <taxon>Prorocentraceae</taxon>
        <taxon>Prorocentrum</taxon>
    </lineage>
</organism>
<keyword evidence="4" id="KW-1185">Reference proteome</keyword>
<dbReference type="EMBL" id="CAUYUJ010003436">
    <property type="protein sequence ID" value="CAK0805352.1"/>
    <property type="molecule type" value="Genomic_DNA"/>
</dbReference>
<feature type="region of interest" description="Disordered" evidence="2">
    <location>
        <begin position="260"/>
        <end position="291"/>
    </location>
</feature>
<evidence type="ECO:0000313" key="4">
    <source>
        <dbReference type="Proteomes" id="UP001189429"/>
    </source>
</evidence>
<sequence>MSVPADQRAQSLAGINGINGSLDGAGDSLKEFAEMKQEFDVAVELDRSWWESLSPMLSAIQSMPKGVKVWAFTCPQLAASAQKVSRDRGFNPAVYQARHGGASTDMATRKRTRAVLKKRGAANGRFSLSVNERRLFAAVVGSLFMQQTAVVRAGYLMRYIPDQDISDIASFRVSGGWRITLELPQGKVDALVAQLGEDSALRRNWHLGHVASVEPAAEPQPGSPRGSLQQATSRTLLTAAAFDPVEKLARLRELESRFSEVRERRRRAEESAQVLERLPKPGDSQEVQPTQGPSYEQLVERMAQGGGSDVGVLIPGGALDTATAAFPPPEGLPFPHRGVAGVLPPTVAPPPEREPDPMDAAADMAWLAEIVDEGRGGERGPAPPEALFQKEGLDMALENFQADAARMRSSLRETDRLLEEQAALAEFRQLGASPAAQQQFLNQQRVIQEQQRLREELERERGLEQQRRRNLERGITAGAVSLPVVGRLA</sequence>
<comment type="caution">
    <text evidence="3">The sequence shown here is derived from an EMBL/GenBank/DDBJ whole genome shotgun (WGS) entry which is preliminary data.</text>
</comment>
<evidence type="ECO:0000313" key="3">
    <source>
        <dbReference type="EMBL" id="CAK0805352.1"/>
    </source>
</evidence>